<reference evidence="2 3" key="1">
    <citation type="submission" date="2019-06" db="EMBL/GenBank/DDBJ databases">
        <title>Genome Sequence of the Brown Rot Fungal Pathogen Monilinia laxa.</title>
        <authorList>
            <person name="De Miccolis Angelini R.M."/>
            <person name="Landi L."/>
            <person name="Abate D."/>
            <person name="Pollastro S."/>
            <person name="Romanazzi G."/>
            <person name="Faretra F."/>
        </authorList>
    </citation>
    <scope>NUCLEOTIDE SEQUENCE [LARGE SCALE GENOMIC DNA]</scope>
    <source>
        <strain evidence="2 3">Mlax316</strain>
    </source>
</reference>
<feature type="compositionally biased region" description="Polar residues" evidence="1">
    <location>
        <begin position="330"/>
        <end position="352"/>
    </location>
</feature>
<feature type="compositionally biased region" description="Polar residues" evidence="1">
    <location>
        <begin position="254"/>
        <end position="263"/>
    </location>
</feature>
<evidence type="ECO:0000313" key="2">
    <source>
        <dbReference type="EMBL" id="KAB8293210.1"/>
    </source>
</evidence>
<feature type="compositionally biased region" description="Basic and acidic residues" evidence="1">
    <location>
        <begin position="1"/>
        <end position="12"/>
    </location>
</feature>
<feature type="compositionally biased region" description="Basic and acidic residues" evidence="1">
    <location>
        <begin position="19"/>
        <end position="28"/>
    </location>
</feature>
<feature type="compositionally biased region" description="Polar residues" evidence="1">
    <location>
        <begin position="216"/>
        <end position="225"/>
    </location>
</feature>
<keyword evidence="3" id="KW-1185">Reference proteome</keyword>
<accession>A0A5N6JW88</accession>
<comment type="caution">
    <text evidence="2">The sequence shown here is derived from an EMBL/GenBank/DDBJ whole genome shotgun (WGS) entry which is preliminary data.</text>
</comment>
<feature type="region of interest" description="Disordered" evidence="1">
    <location>
        <begin position="1"/>
        <end position="28"/>
    </location>
</feature>
<sequence length="494" mass="55483">MGREPECKEKKANNWAKPSKVEKKKEKDAKTYIQHLADKERAFSAASRRGDRKGIEGRMKSAQQASAVHKLRTGRALKITEDIVLGDQMYEEEASPTAIFRSGHQISMHHQALPAVTYDGLAQHLRDNPAIKDNLVTLINIAQGQTMEEPTDPKMTMEMSLYIQTTQSLPSQQQLAEQLSHEQICTKDLARQLLTQQYHYQQLEYRFQQLQRQLTEQSHRQSASGGFNAPLMSQVPTAGPGQKMAEDVKKLQKAHQQSASTSAELCEVTPPPQNMPTPSMSRNSSFEQDMSSPVLKQMPSHGPYMTPMSREESNQSQKSNRTRLVPSPPSSTDQNQDASPSFCQPQSSPRLQQNRHQHQQGLYPNVPEHSISQMPQAETQTIGNYEQLPLRRFLQERATYPATFNISLAQNVDDGFGQFSNGNFETGKNLEDVVFNDWFDFGNNGMPCLAGDSGVHTDTAKMGTWPDRIFGKIYPSTTALELMIAWTGWDISGD</sequence>
<dbReference type="EMBL" id="VIGI01000012">
    <property type="protein sequence ID" value="KAB8293210.1"/>
    <property type="molecule type" value="Genomic_DNA"/>
</dbReference>
<evidence type="ECO:0000256" key="1">
    <source>
        <dbReference type="SAM" id="MobiDB-lite"/>
    </source>
</evidence>
<protein>
    <submittedName>
        <fullName evidence="2">Uncharacterized protein</fullName>
    </submittedName>
</protein>
<feature type="region of interest" description="Disordered" evidence="1">
    <location>
        <begin position="216"/>
        <end position="368"/>
    </location>
</feature>
<feature type="compositionally biased region" description="Polar residues" evidence="1">
    <location>
        <begin position="276"/>
        <end position="291"/>
    </location>
</feature>
<dbReference type="Proteomes" id="UP000326757">
    <property type="component" value="Unassembled WGS sequence"/>
</dbReference>
<dbReference type="OrthoDB" id="5397087at2759"/>
<name>A0A5N6JW88_MONLA</name>
<organism evidence="2 3">
    <name type="scientific">Monilinia laxa</name>
    <name type="common">Brown rot fungus</name>
    <name type="synonym">Sclerotinia laxa</name>
    <dbReference type="NCBI Taxonomy" id="61186"/>
    <lineage>
        <taxon>Eukaryota</taxon>
        <taxon>Fungi</taxon>
        <taxon>Dikarya</taxon>
        <taxon>Ascomycota</taxon>
        <taxon>Pezizomycotina</taxon>
        <taxon>Leotiomycetes</taxon>
        <taxon>Helotiales</taxon>
        <taxon>Sclerotiniaceae</taxon>
        <taxon>Monilinia</taxon>
    </lineage>
</organism>
<gene>
    <name evidence="2" type="ORF">EYC80_007549</name>
</gene>
<proteinExistence type="predicted"/>
<evidence type="ECO:0000313" key="3">
    <source>
        <dbReference type="Proteomes" id="UP000326757"/>
    </source>
</evidence>
<dbReference type="AlphaFoldDB" id="A0A5N6JW88"/>